<dbReference type="SUPFAM" id="SSF54928">
    <property type="entry name" value="RNA-binding domain, RBD"/>
    <property type="match status" value="1"/>
</dbReference>
<evidence type="ECO:0008006" key="7">
    <source>
        <dbReference type="Google" id="ProtNLM"/>
    </source>
</evidence>
<evidence type="ECO:0000313" key="6">
    <source>
        <dbReference type="Proteomes" id="UP001199106"/>
    </source>
</evidence>
<evidence type="ECO:0000313" key="5">
    <source>
        <dbReference type="EMBL" id="KAG9196275.1"/>
    </source>
</evidence>
<feature type="compositionally biased region" description="Polar residues" evidence="2">
    <location>
        <begin position="79"/>
        <end position="89"/>
    </location>
</feature>
<keyword evidence="1" id="KW-0694">RNA-binding</keyword>
<dbReference type="PANTHER" id="PTHR12357">
    <property type="entry name" value="YTH YT521-B HOMOLOGY DOMAIN-CONTAINING"/>
    <property type="match status" value="1"/>
</dbReference>
<organism evidence="5 6">
    <name type="scientific">Alternaria panax</name>
    <dbReference type="NCBI Taxonomy" id="48097"/>
    <lineage>
        <taxon>Eukaryota</taxon>
        <taxon>Fungi</taxon>
        <taxon>Dikarya</taxon>
        <taxon>Ascomycota</taxon>
        <taxon>Pezizomycotina</taxon>
        <taxon>Dothideomycetes</taxon>
        <taxon>Pleosporomycetidae</taxon>
        <taxon>Pleosporales</taxon>
        <taxon>Pleosporineae</taxon>
        <taxon>Pleosporaceae</taxon>
        <taxon>Alternaria</taxon>
        <taxon>Alternaria sect. Panax</taxon>
    </lineage>
</organism>
<dbReference type="Gene3D" id="3.10.590.10">
    <property type="entry name" value="ph1033 like domains"/>
    <property type="match status" value="1"/>
</dbReference>
<feature type="domain" description="YTH" evidence="4">
    <location>
        <begin position="443"/>
        <end position="650"/>
    </location>
</feature>
<protein>
    <recommendedName>
        <fullName evidence="7">YTH domain-containing protein</fullName>
    </recommendedName>
</protein>
<dbReference type="InterPro" id="IPR035979">
    <property type="entry name" value="RBD_domain_sf"/>
</dbReference>
<dbReference type="SMART" id="SM00360">
    <property type="entry name" value="RRM"/>
    <property type="match status" value="1"/>
</dbReference>
<name>A0AAD4IKF9_9PLEO</name>
<feature type="region of interest" description="Disordered" evidence="2">
    <location>
        <begin position="286"/>
        <end position="309"/>
    </location>
</feature>
<gene>
    <name evidence="5" type="ORF">G6011_01396</name>
</gene>
<dbReference type="GO" id="GO:0005654">
    <property type="term" value="C:nucleoplasm"/>
    <property type="evidence" value="ECO:0007669"/>
    <property type="project" value="TreeGrafter"/>
</dbReference>
<evidence type="ECO:0000259" key="3">
    <source>
        <dbReference type="PROSITE" id="PS50102"/>
    </source>
</evidence>
<evidence type="ECO:0000259" key="4">
    <source>
        <dbReference type="PROSITE" id="PS50882"/>
    </source>
</evidence>
<evidence type="ECO:0000256" key="2">
    <source>
        <dbReference type="SAM" id="MobiDB-lite"/>
    </source>
</evidence>
<dbReference type="Gene3D" id="3.30.70.330">
    <property type="match status" value="1"/>
</dbReference>
<dbReference type="InterPro" id="IPR012677">
    <property type="entry name" value="Nucleotide-bd_a/b_plait_sf"/>
</dbReference>
<accession>A0AAD4IKF9</accession>
<feature type="region of interest" description="Disordered" evidence="2">
    <location>
        <begin position="384"/>
        <end position="438"/>
    </location>
</feature>
<dbReference type="GO" id="GO:0000398">
    <property type="term" value="P:mRNA splicing, via spliceosome"/>
    <property type="evidence" value="ECO:0007669"/>
    <property type="project" value="TreeGrafter"/>
</dbReference>
<sequence length="678" mass="73612">MAFVWVQQWVPLPVVYEQHMGDLTSGPRPHAMDNATTGLARDGNNPGSFSTSLNPPDSDGPFYSQLSGLPQGQLRPDFCSSTHANGSSQSHEHGSSPLNMGAMIGALPNYGAKDNVSMNSQMIPRSLSGASASALAYQIGQNLQMPPSNMPTHAPYGPGFAPGHPQQPFMPQQSSQYNTYPSFGTNQPRPAGMALMQSPYQNYQPASQYMYYQAPYGPQAQFNPGFGSQSQTIYERKASSTNTRMQGHVAEYSHVDGGFSGVRLPTGSFLGDAMSHYISQFAQSSAMPRSGPVSSIPRGPPRKPKQSGHALWVGNLPPGTTIVALKDHFSRDATNDIESLFLISKSNCAFVNYRTEASCTAAMHRFHDSRFSGVRLVCRLRRSSGPASGIPTAPSAMMGQQKIASRPATPKQDIDTDKPAENAAGSPSHKSNEDHRSSAETATKYFIVKSLTLQDLELSVRNGIWATQSHNEDVLNKAFQASSAENVYLIFSANKSGEYFGYARMASPILEDDSRITGSVPKPETIVDVTDVPKSIATPATEWAPRGRIIDDSARGTIFWEAELPDTEAEGEDEDKADRDEAPPQAESDASAVPQSWGKPFKIEWVSTNRLPFYRTRGLRNPWNANREVKIARDGTELEPSVGERLVQMFHRLGPSATGVPAMPPSVATGMMPQMLAF</sequence>
<comment type="caution">
    <text evidence="5">The sequence shown here is derived from an EMBL/GenBank/DDBJ whole genome shotgun (WGS) entry which is preliminary data.</text>
</comment>
<dbReference type="GO" id="GO:0003729">
    <property type="term" value="F:mRNA binding"/>
    <property type="evidence" value="ECO:0007669"/>
    <property type="project" value="TreeGrafter"/>
</dbReference>
<dbReference type="AlphaFoldDB" id="A0AAD4IKF9"/>
<dbReference type="GO" id="GO:0000381">
    <property type="term" value="P:regulation of alternative mRNA splicing, via spliceosome"/>
    <property type="evidence" value="ECO:0007669"/>
    <property type="project" value="TreeGrafter"/>
</dbReference>
<dbReference type="InterPro" id="IPR000504">
    <property type="entry name" value="RRM_dom"/>
</dbReference>
<feature type="domain" description="RRM" evidence="3">
    <location>
        <begin position="309"/>
        <end position="383"/>
    </location>
</feature>
<dbReference type="InterPro" id="IPR045168">
    <property type="entry name" value="YTH_prot"/>
</dbReference>
<dbReference type="PANTHER" id="PTHR12357:SF3">
    <property type="entry name" value="YTH DOMAIN-CONTAINING PROTEIN 1"/>
    <property type="match status" value="1"/>
</dbReference>
<dbReference type="EMBL" id="JAANER010000001">
    <property type="protein sequence ID" value="KAG9196275.1"/>
    <property type="molecule type" value="Genomic_DNA"/>
</dbReference>
<reference evidence="5" key="1">
    <citation type="submission" date="2021-07" db="EMBL/GenBank/DDBJ databases">
        <title>Genome Resource of American Ginseng Black Spot Pathogen Alternaria panax.</title>
        <authorList>
            <person name="Qiu C."/>
            <person name="Wang W."/>
            <person name="Liu Z."/>
        </authorList>
    </citation>
    <scope>NUCLEOTIDE SEQUENCE</scope>
    <source>
        <strain evidence="5">BNCC115425</strain>
    </source>
</reference>
<keyword evidence="6" id="KW-1185">Reference proteome</keyword>
<dbReference type="PROSITE" id="PS50882">
    <property type="entry name" value="YTH"/>
    <property type="match status" value="1"/>
</dbReference>
<feature type="region of interest" description="Disordered" evidence="2">
    <location>
        <begin position="23"/>
        <end position="100"/>
    </location>
</feature>
<dbReference type="CDD" id="cd00590">
    <property type="entry name" value="RRM_SF"/>
    <property type="match status" value="1"/>
</dbReference>
<dbReference type="PROSITE" id="PS50102">
    <property type="entry name" value="RRM"/>
    <property type="match status" value="1"/>
</dbReference>
<proteinExistence type="predicted"/>
<dbReference type="InterPro" id="IPR057720">
    <property type="entry name" value="RRM_YTH1"/>
</dbReference>
<dbReference type="CDD" id="cd21134">
    <property type="entry name" value="YTH"/>
    <property type="match status" value="1"/>
</dbReference>
<evidence type="ECO:0000256" key="1">
    <source>
        <dbReference type="PROSITE-ProRule" id="PRU00176"/>
    </source>
</evidence>
<feature type="compositionally biased region" description="Acidic residues" evidence="2">
    <location>
        <begin position="564"/>
        <end position="575"/>
    </location>
</feature>
<dbReference type="Pfam" id="PF25701">
    <property type="entry name" value="RRM_YTH1"/>
    <property type="match status" value="1"/>
</dbReference>
<dbReference type="InterPro" id="IPR007275">
    <property type="entry name" value="YTH_domain"/>
</dbReference>
<dbReference type="Proteomes" id="UP001199106">
    <property type="component" value="Unassembled WGS sequence"/>
</dbReference>
<feature type="region of interest" description="Disordered" evidence="2">
    <location>
        <begin position="564"/>
        <end position="594"/>
    </location>
</feature>
<feature type="compositionally biased region" description="Polar residues" evidence="2">
    <location>
        <begin position="45"/>
        <end position="55"/>
    </location>
</feature>
<dbReference type="Pfam" id="PF04146">
    <property type="entry name" value="YTH"/>
    <property type="match status" value="1"/>
</dbReference>
<dbReference type="GO" id="GO:1990247">
    <property type="term" value="F:N6-methyladenosine-containing RNA reader activity"/>
    <property type="evidence" value="ECO:0007669"/>
    <property type="project" value="TreeGrafter"/>
</dbReference>